<dbReference type="Gene3D" id="1.25.40.10">
    <property type="entry name" value="Tetratricopeptide repeat domain"/>
    <property type="match status" value="3"/>
</dbReference>
<proteinExistence type="predicted"/>
<evidence type="ECO:0000256" key="3">
    <source>
        <dbReference type="PROSITE-ProRule" id="PRU00339"/>
    </source>
</evidence>
<accession>A0A1S8RYR7</accession>
<keyword evidence="4" id="KW-0472">Membrane</keyword>
<dbReference type="InterPro" id="IPR051685">
    <property type="entry name" value="Ycf3/AcsC/BcsC/TPR_MFPF"/>
</dbReference>
<dbReference type="PANTHER" id="PTHR44943">
    <property type="entry name" value="CELLULOSE SYNTHASE OPERON PROTEIN C"/>
    <property type="match status" value="1"/>
</dbReference>
<protein>
    <submittedName>
        <fullName evidence="5">Lipopolysaccharide regulatory protein</fullName>
    </submittedName>
</protein>
<evidence type="ECO:0000313" key="6">
    <source>
        <dbReference type="Proteomes" id="UP000190973"/>
    </source>
</evidence>
<evidence type="ECO:0000256" key="4">
    <source>
        <dbReference type="SAM" id="Phobius"/>
    </source>
</evidence>
<feature type="repeat" description="TPR" evidence="3">
    <location>
        <begin position="71"/>
        <end position="104"/>
    </location>
</feature>
<comment type="caution">
    <text evidence="5">The sequence shown here is derived from an EMBL/GenBank/DDBJ whole genome shotgun (WGS) entry which is preliminary data.</text>
</comment>
<keyword evidence="4" id="KW-1133">Transmembrane helix</keyword>
<dbReference type="PANTHER" id="PTHR44943:SF8">
    <property type="entry name" value="TPR REPEAT-CONTAINING PROTEIN MJ0263"/>
    <property type="match status" value="1"/>
</dbReference>
<dbReference type="SMART" id="SM00028">
    <property type="entry name" value="TPR"/>
    <property type="match status" value="3"/>
</dbReference>
<evidence type="ECO:0000256" key="2">
    <source>
        <dbReference type="ARBA" id="ARBA00022803"/>
    </source>
</evidence>
<dbReference type="SUPFAM" id="SSF48452">
    <property type="entry name" value="TPR-like"/>
    <property type="match status" value="1"/>
</dbReference>
<keyword evidence="2 3" id="KW-0802">TPR repeat</keyword>
<dbReference type="InterPro" id="IPR019734">
    <property type="entry name" value="TPR_rpt"/>
</dbReference>
<organism evidence="5 6">
    <name type="scientific">Clostridium beijerinckii</name>
    <name type="common">Clostridium MP</name>
    <dbReference type="NCBI Taxonomy" id="1520"/>
    <lineage>
        <taxon>Bacteria</taxon>
        <taxon>Bacillati</taxon>
        <taxon>Bacillota</taxon>
        <taxon>Clostridia</taxon>
        <taxon>Eubacteriales</taxon>
        <taxon>Clostridiaceae</taxon>
        <taxon>Clostridium</taxon>
    </lineage>
</organism>
<dbReference type="Proteomes" id="UP000190973">
    <property type="component" value="Unassembled WGS sequence"/>
</dbReference>
<name>A0A1S8RYR7_CLOBE</name>
<dbReference type="AlphaFoldDB" id="A0A1S8RYR7"/>
<gene>
    <name evidence="5" type="ORF">CLBCK_40570</name>
</gene>
<sequence length="302" mass="35828">MEIEKNEELIMHYMKISKYEKALVEINKLLSKKPNKAYYLYLRANCLNGIGKYYEALAEIKNALKEGYSIVYGNDLMGIIYWNMGYYYDAKKCFEEILRHNPNDAESLARFGYMQYKLDSRAECGQIMEDAFKREPNNSEVLHVIFKYYRDKGEKDKLKKILEKYLESSASELRKLLMLGDYEMSMKQYKKAKEYYKQAFLLNPKEKYLHTQLTLIDLRYFIFGLSVDKIFKIVKYLIIGLFSFNIICVGVADSFGIRNIIHLDKITPYLIILLICSMYVLKICIIIYNRIFKFVMKKRGLQ</sequence>
<dbReference type="EMBL" id="LZZI01000104">
    <property type="protein sequence ID" value="OOM58314.1"/>
    <property type="molecule type" value="Genomic_DNA"/>
</dbReference>
<dbReference type="PROSITE" id="PS50005">
    <property type="entry name" value="TPR"/>
    <property type="match status" value="2"/>
</dbReference>
<feature type="transmembrane region" description="Helical" evidence="4">
    <location>
        <begin position="269"/>
        <end position="289"/>
    </location>
</feature>
<keyword evidence="4" id="KW-0812">Transmembrane</keyword>
<dbReference type="Pfam" id="PF13181">
    <property type="entry name" value="TPR_8"/>
    <property type="match status" value="2"/>
</dbReference>
<feature type="transmembrane region" description="Helical" evidence="4">
    <location>
        <begin position="236"/>
        <end position="257"/>
    </location>
</feature>
<evidence type="ECO:0000256" key="1">
    <source>
        <dbReference type="ARBA" id="ARBA00022737"/>
    </source>
</evidence>
<dbReference type="RefSeq" id="WP_077840343.1">
    <property type="nucleotide sequence ID" value="NZ_JABTAE010000001.1"/>
</dbReference>
<keyword evidence="1" id="KW-0677">Repeat</keyword>
<reference evidence="5 6" key="1">
    <citation type="submission" date="2016-05" db="EMBL/GenBank/DDBJ databases">
        <title>Microbial solvent formation.</title>
        <authorList>
            <person name="Poehlein A."/>
            <person name="Montoya Solano J.D."/>
            <person name="Flitsch S."/>
            <person name="Krabben P."/>
            <person name="Duerre P."/>
            <person name="Daniel R."/>
        </authorList>
    </citation>
    <scope>NUCLEOTIDE SEQUENCE [LARGE SCALE GENOMIC DNA]</scope>
    <source>
        <strain evidence="5 6">DSM 53</strain>
    </source>
</reference>
<feature type="repeat" description="TPR" evidence="3">
    <location>
        <begin position="173"/>
        <end position="206"/>
    </location>
</feature>
<dbReference type="InterPro" id="IPR011990">
    <property type="entry name" value="TPR-like_helical_dom_sf"/>
</dbReference>
<evidence type="ECO:0000313" key="5">
    <source>
        <dbReference type="EMBL" id="OOM58314.1"/>
    </source>
</evidence>